<dbReference type="EnsemblPlants" id="KEH16579">
    <property type="protein sequence ID" value="KEH16579"/>
    <property type="gene ID" value="MTR_0142s0010"/>
</dbReference>
<keyword evidence="3" id="KW-1185">Reference proteome</keyword>
<dbReference type="Proteomes" id="UP000002051">
    <property type="component" value="Unassembled WGS sequence"/>
</dbReference>
<dbReference type="EMBL" id="KL402867">
    <property type="protein sequence ID" value="KEH16579.1"/>
    <property type="molecule type" value="Genomic_DNA"/>
</dbReference>
<evidence type="ECO:0000313" key="1">
    <source>
        <dbReference type="EMBL" id="KEH16579.1"/>
    </source>
</evidence>
<reference evidence="1 3" key="2">
    <citation type="journal article" date="2014" name="BMC Genomics">
        <title>An improved genome release (version Mt4.0) for the model legume Medicago truncatula.</title>
        <authorList>
            <person name="Tang H."/>
            <person name="Krishnakumar V."/>
            <person name="Bidwell S."/>
            <person name="Rosen B."/>
            <person name="Chan A."/>
            <person name="Zhou S."/>
            <person name="Gentzbittel L."/>
            <person name="Childs K.L."/>
            <person name="Yandell M."/>
            <person name="Gundlach H."/>
            <person name="Mayer K.F."/>
            <person name="Schwartz D.C."/>
            <person name="Town C.D."/>
        </authorList>
    </citation>
    <scope>GENOME REANNOTATION</scope>
    <source>
        <strain evidence="1">A17</strain>
        <strain evidence="2 3">cv. Jemalong A17</strain>
    </source>
</reference>
<protein>
    <submittedName>
        <fullName evidence="1 2">Uncharacterized protein</fullName>
    </submittedName>
</protein>
<organism evidence="1 3">
    <name type="scientific">Medicago truncatula</name>
    <name type="common">Barrel medic</name>
    <name type="synonym">Medicago tribuloides</name>
    <dbReference type="NCBI Taxonomy" id="3880"/>
    <lineage>
        <taxon>Eukaryota</taxon>
        <taxon>Viridiplantae</taxon>
        <taxon>Streptophyta</taxon>
        <taxon>Embryophyta</taxon>
        <taxon>Tracheophyta</taxon>
        <taxon>Spermatophyta</taxon>
        <taxon>Magnoliopsida</taxon>
        <taxon>eudicotyledons</taxon>
        <taxon>Gunneridae</taxon>
        <taxon>Pentapetalae</taxon>
        <taxon>rosids</taxon>
        <taxon>fabids</taxon>
        <taxon>Fabales</taxon>
        <taxon>Fabaceae</taxon>
        <taxon>Papilionoideae</taxon>
        <taxon>50 kb inversion clade</taxon>
        <taxon>NPAAA clade</taxon>
        <taxon>Hologalegina</taxon>
        <taxon>IRL clade</taxon>
        <taxon>Trifolieae</taxon>
        <taxon>Medicago</taxon>
    </lineage>
</organism>
<accession>A0A072TG79</accession>
<sequence length="116" mass="13091">MIGLKVSQLEKTPKYSEKKCETAIASEKWQLPTVESATKGQHDSNRFVCNSLHGKNIGWIESWSKRKELGADSVRKYEDSETKICLPKVRSLAQPVLALARPCHLPESLLLLLLIF</sequence>
<name>A0A072TG79_MEDTR</name>
<reference evidence="1 3" key="1">
    <citation type="journal article" date="2011" name="Nature">
        <title>The Medicago genome provides insight into the evolution of rhizobial symbioses.</title>
        <authorList>
            <person name="Young N.D."/>
            <person name="Debelle F."/>
            <person name="Oldroyd G.E."/>
            <person name="Geurts R."/>
            <person name="Cannon S.B."/>
            <person name="Udvardi M.K."/>
            <person name="Benedito V.A."/>
            <person name="Mayer K.F."/>
            <person name="Gouzy J."/>
            <person name="Schoof H."/>
            <person name="Van de Peer Y."/>
            <person name="Proost S."/>
            <person name="Cook D.R."/>
            <person name="Meyers B.C."/>
            <person name="Spannagl M."/>
            <person name="Cheung F."/>
            <person name="De Mita S."/>
            <person name="Krishnakumar V."/>
            <person name="Gundlach H."/>
            <person name="Zhou S."/>
            <person name="Mudge J."/>
            <person name="Bharti A.K."/>
            <person name="Murray J.D."/>
            <person name="Naoumkina M.A."/>
            <person name="Rosen B."/>
            <person name="Silverstein K.A."/>
            <person name="Tang H."/>
            <person name="Rombauts S."/>
            <person name="Zhao P.X."/>
            <person name="Zhou P."/>
            <person name="Barbe V."/>
            <person name="Bardou P."/>
            <person name="Bechner M."/>
            <person name="Bellec A."/>
            <person name="Berger A."/>
            <person name="Berges H."/>
            <person name="Bidwell S."/>
            <person name="Bisseling T."/>
            <person name="Choisne N."/>
            <person name="Couloux A."/>
            <person name="Denny R."/>
            <person name="Deshpande S."/>
            <person name="Dai X."/>
            <person name="Doyle J.J."/>
            <person name="Dudez A.M."/>
            <person name="Farmer A.D."/>
            <person name="Fouteau S."/>
            <person name="Franken C."/>
            <person name="Gibelin C."/>
            <person name="Gish J."/>
            <person name="Goldstein S."/>
            <person name="Gonzalez A.J."/>
            <person name="Green P.J."/>
            <person name="Hallab A."/>
            <person name="Hartog M."/>
            <person name="Hua A."/>
            <person name="Humphray S.J."/>
            <person name="Jeong D.H."/>
            <person name="Jing Y."/>
            <person name="Jocker A."/>
            <person name="Kenton S.M."/>
            <person name="Kim D.J."/>
            <person name="Klee K."/>
            <person name="Lai H."/>
            <person name="Lang C."/>
            <person name="Lin S."/>
            <person name="Macmil S.L."/>
            <person name="Magdelenat G."/>
            <person name="Matthews L."/>
            <person name="McCorrison J."/>
            <person name="Monaghan E.L."/>
            <person name="Mun J.H."/>
            <person name="Najar F.Z."/>
            <person name="Nicholson C."/>
            <person name="Noirot C."/>
            <person name="O'Bleness M."/>
            <person name="Paule C.R."/>
            <person name="Poulain J."/>
            <person name="Prion F."/>
            <person name="Qin B."/>
            <person name="Qu C."/>
            <person name="Retzel E.F."/>
            <person name="Riddle C."/>
            <person name="Sallet E."/>
            <person name="Samain S."/>
            <person name="Samson N."/>
            <person name="Sanders I."/>
            <person name="Saurat O."/>
            <person name="Scarpelli C."/>
            <person name="Schiex T."/>
            <person name="Segurens B."/>
            <person name="Severin A.J."/>
            <person name="Sherrier D.J."/>
            <person name="Shi R."/>
            <person name="Sims S."/>
            <person name="Singer S.R."/>
            <person name="Sinharoy S."/>
            <person name="Sterck L."/>
            <person name="Viollet A."/>
            <person name="Wang B.B."/>
            <person name="Wang K."/>
            <person name="Wang M."/>
            <person name="Wang X."/>
            <person name="Warfsmann J."/>
            <person name="Weissenbach J."/>
            <person name="White D.D."/>
            <person name="White J.D."/>
            <person name="Wiley G.B."/>
            <person name="Wincker P."/>
            <person name="Xing Y."/>
            <person name="Yang L."/>
            <person name="Yao Z."/>
            <person name="Ying F."/>
            <person name="Zhai J."/>
            <person name="Zhou L."/>
            <person name="Zuber A."/>
            <person name="Denarie J."/>
            <person name="Dixon R.A."/>
            <person name="May G.D."/>
            <person name="Schwartz D.C."/>
            <person name="Rogers J."/>
            <person name="Quetier F."/>
            <person name="Town C.D."/>
            <person name="Roe B.A."/>
        </authorList>
    </citation>
    <scope>NUCLEOTIDE SEQUENCE [LARGE SCALE GENOMIC DNA]</scope>
    <source>
        <strain evidence="1">A17</strain>
        <strain evidence="2 3">cv. Jemalong A17</strain>
    </source>
</reference>
<gene>
    <name evidence="1" type="ORF">MTR_0142s0010</name>
</gene>
<dbReference type="HOGENOM" id="CLU_2100568_0_0_1"/>
<evidence type="ECO:0000313" key="2">
    <source>
        <dbReference type="EnsemblPlants" id="KEH16579"/>
    </source>
</evidence>
<evidence type="ECO:0000313" key="3">
    <source>
        <dbReference type="Proteomes" id="UP000002051"/>
    </source>
</evidence>
<dbReference type="AlphaFoldDB" id="A0A072TG79"/>
<proteinExistence type="predicted"/>
<reference evidence="2" key="3">
    <citation type="submission" date="2015-06" db="UniProtKB">
        <authorList>
            <consortium name="EnsemblPlants"/>
        </authorList>
    </citation>
    <scope>IDENTIFICATION</scope>
    <source>
        <strain evidence="2">cv. Jemalong A17</strain>
    </source>
</reference>